<dbReference type="Proteomes" id="UP000028725">
    <property type="component" value="Unassembled WGS sequence"/>
</dbReference>
<evidence type="ECO:0000256" key="1">
    <source>
        <dbReference type="SAM" id="MobiDB-lite"/>
    </source>
</evidence>
<evidence type="ECO:0000313" key="2">
    <source>
        <dbReference type="EMBL" id="KFE63469.1"/>
    </source>
</evidence>
<sequence>MQQPSLRHGACRTPGSFQSGHPPLRAPRGARPRREVSSGRASGGVTAAQASEAQPPQEQGKNQSGWPP</sequence>
<evidence type="ECO:0000313" key="3">
    <source>
        <dbReference type="Proteomes" id="UP000028725"/>
    </source>
</evidence>
<gene>
    <name evidence="2" type="ORF">DB31_2587</name>
</gene>
<dbReference type="AlphaFoldDB" id="A0A085W706"/>
<dbReference type="EMBL" id="JMCB01000017">
    <property type="protein sequence ID" value="KFE63469.1"/>
    <property type="molecule type" value="Genomic_DNA"/>
</dbReference>
<keyword evidence="3" id="KW-1185">Reference proteome</keyword>
<reference evidence="2 3" key="1">
    <citation type="submission" date="2014-04" db="EMBL/GenBank/DDBJ databases">
        <title>Genome assembly of Hyalangium minutum DSM 14724.</title>
        <authorList>
            <person name="Sharma G."/>
            <person name="Subramanian S."/>
        </authorList>
    </citation>
    <scope>NUCLEOTIDE SEQUENCE [LARGE SCALE GENOMIC DNA]</scope>
    <source>
        <strain evidence="2 3">DSM 14724</strain>
    </source>
</reference>
<protein>
    <submittedName>
        <fullName evidence="2">Uncharacterized protein</fullName>
    </submittedName>
</protein>
<comment type="caution">
    <text evidence="2">The sequence shown here is derived from an EMBL/GenBank/DDBJ whole genome shotgun (WGS) entry which is preliminary data.</text>
</comment>
<proteinExistence type="predicted"/>
<name>A0A085W706_9BACT</name>
<organism evidence="2 3">
    <name type="scientific">Hyalangium minutum</name>
    <dbReference type="NCBI Taxonomy" id="394096"/>
    <lineage>
        <taxon>Bacteria</taxon>
        <taxon>Pseudomonadati</taxon>
        <taxon>Myxococcota</taxon>
        <taxon>Myxococcia</taxon>
        <taxon>Myxococcales</taxon>
        <taxon>Cystobacterineae</taxon>
        <taxon>Archangiaceae</taxon>
        <taxon>Hyalangium</taxon>
    </lineage>
</organism>
<feature type="region of interest" description="Disordered" evidence="1">
    <location>
        <begin position="1"/>
        <end position="68"/>
    </location>
</feature>
<accession>A0A085W706</accession>
<feature type="compositionally biased region" description="Low complexity" evidence="1">
    <location>
        <begin position="47"/>
        <end position="59"/>
    </location>
</feature>